<feature type="transmembrane region" description="Helical" evidence="1">
    <location>
        <begin position="75"/>
        <end position="94"/>
    </location>
</feature>
<evidence type="ECO:0000256" key="1">
    <source>
        <dbReference type="SAM" id="Phobius"/>
    </source>
</evidence>
<protein>
    <submittedName>
        <fullName evidence="2">Heme/copper-type cytochrome/quinol oxidase subunit 4</fullName>
    </submittedName>
</protein>
<name>A0A7W4UXD6_LEIAQ</name>
<feature type="transmembrane region" description="Helical" evidence="1">
    <location>
        <begin position="114"/>
        <end position="135"/>
    </location>
</feature>
<evidence type="ECO:0000313" key="3">
    <source>
        <dbReference type="Proteomes" id="UP000538196"/>
    </source>
</evidence>
<organism evidence="2 3">
    <name type="scientific">Leifsonia aquatica</name>
    <name type="common">Corynebacterium aquaticum</name>
    <dbReference type="NCBI Taxonomy" id="144185"/>
    <lineage>
        <taxon>Bacteria</taxon>
        <taxon>Bacillati</taxon>
        <taxon>Actinomycetota</taxon>
        <taxon>Actinomycetes</taxon>
        <taxon>Micrococcales</taxon>
        <taxon>Microbacteriaceae</taxon>
        <taxon>Leifsonia</taxon>
    </lineage>
</organism>
<reference evidence="2 3" key="1">
    <citation type="submission" date="2020-08" db="EMBL/GenBank/DDBJ databases">
        <title>Sequencing the genomes of 1000 actinobacteria strains.</title>
        <authorList>
            <person name="Klenk H.-P."/>
        </authorList>
    </citation>
    <scope>NUCLEOTIDE SEQUENCE [LARGE SCALE GENOMIC DNA]</scope>
    <source>
        <strain evidence="2 3">DSM 20146</strain>
    </source>
</reference>
<dbReference type="EMBL" id="JACHVP010000003">
    <property type="protein sequence ID" value="MBB2967999.1"/>
    <property type="molecule type" value="Genomic_DNA"/>
</dbReference>
<dbReference type="Proteomes" id="UP000538196">
    <property type="component" value="Unassembled WGS sequence"/>
</dbReference>
<keyword evidence="1" id="KW-0812">Transmembrane</keyword>
<dbReference type="RefSeq" id="WP_039924120.1">
    <property type="nucleotide sequence ID" value="NZ_JACHVP010000003.1"/>
</dbReference>
<gene>
    <name evidence="2" type="ORF">FHX33_002769</name>
</gene>
<proteinExistence type="predicted"/>
<keyword evidence="1" id="KW-0472">Membrane</keyword>
<feature type="transmembrane region" description="Helical" evidence="1">
    <location>
        <begin position="155"/>
        <end position="176"/>
    </location>
</feature>
<evidence type="ECO:0000313" key="2">
    <source>
        <dbReference type="EMBL" id="MBB2967999.1"/>
    </source>
</evidence>
<keyword evidence="3" id="KW-1185">Reference proteome</keyword>
<sequence length="183" mass="18321">MGDDLDVPGVAVASAEDSNTDRDHASKRRRLSYLTVFGGSLGLILVTFVVVAAVLSPTSTIMPDLASALMVDGETAKFVLPAFAAIVIALQLAVRSHGDTSETDARSRARLLAVIAGVTAAVSVVVAAIGAANVWIASDAPAAVGNSVAPKSLAFGIGCIGILIAAVGADAMTAAIRPNPSQG</sequence>
<feature type="transmembrane region" description="Helical" evidence="1">
    <location>
        <begin position="31"/>
        <end position="55"/>
    </location>
</feature>
<dbReference type="AlphaFoldDB" id="A0A7W4UXD6"/>
<accession>A0A7W4UXD6</accession>
<comment type="caution">
    <text evidence="2">The sequence shown here is derived from an EMBL/GenBank/DDBJ whole genome shotgun (WGS) entry which is preliminary data.</text>
</comment>
<keyword evidence="1" id="KW-1133">Transmembrane helix</keyword>